<proteinExistence type="predicted"/>
<dbReference type="EMBL" id="GBXM01091934">
    <property type="protein sequence ID" value="JAH16643.1"/>
    <property type="molecule type" value="Transcribed_RNA"/>
</dbReference>
<reference evidence="1" key="1">
    <citation type="submission" date="2014-11" db="EMBL/GenBank/DDBJ databases">
        <authorList>
            <person name="Amaro Gonzalez C."/>
        </authorList>
    </citation>
    <scope>NUCLEOTIDE SEQUENCE</scope>
</reference>
<accession>A0A0E9QKL8</accession>
<organism evidence="1">
    <name type="scientific">Anguilla anguilla</name>
    <name type="common">European freshwater eel</name>
    <name type="synonym">Muraena anguilla</name>
    <dbReference type="NCBI Taxonomy" id="7936"/>
    <lineage>
        <taxon>Eukaryota</taxon>
        <taxon>Metazoa</taxon>
        <taxon>Chordata</taxon>
        <taxon>Craniata</taxon>
        <taxon>Vertebrata</taxon>
        <taxon>Euteleostomi</taxon>
        <taxon>Actinopterygii</taxon>
        <taxon>Neopterygii</taxon>
        <taxon>Teleostei</taxon>
        <taxon>Anguilliformes</taxon>
        <taxon>Anguillidae</taxon>
        <taxon>Anguilla</taxon>
    </lineage>
</organism>
<sequence length="32" mass="3513">MAFLSLSTQLVLMCTMSTMEYGVNFVPKVLSA</sequence>
<dbReference type="AlphaFoldDB" id="A0A0E9QKL8"/>
<reference evidence="1" key="2">
    <citation type="journal article" date="2015" name="Fish Shellfish Immunol.">
        <title>Early steps in the European eel (Anguilla anguilla)-Vibrio vulnificus interaction in the gills: Role of the RtxA13 toxin.</title>
        <authorList>
            <person name="Callol A."/>
            <person name="Pajuelo D."/>
            <person name="Ebbesson L."/>
            <person name="Teles M."/>
            <person name="MacKenzie S."/>
            <person name="Amaro C."/>
        </authorList>
    </citation>
    <scope>NUCLEOTIDE SEQUENCE</scope>
</reference>
<name>A0A0E9QKL8_ANGAN</name>
<evidence type="ECO:0000313" key="1">
    <source>
        <dbReference type="EMBL" id="JAH16643.1"/>
    </source>
</evidence>
<protein>
    <submittedName>
        <fullName evidence="1">Uncharacterized protein</fullName>
    </submittedName>
</protein>